<protein>
    <submittedName>
        <fullName evidence="1">Uncharacterized protein</fullName>
    </submittedName>
</protein>
<comment type="caution">
    <text evidence="1">The sequence shown here is derived from an EMBL/GenBank/DDBJ whole genome shotgun (WGS) entry which is preliminary data.</text>
</comment>
<evidence type="ECO:0000313" key="2">
    <source>
        <dbReference type="Proteomes" id="UP001203761"/>
    </source>
</evidence>
<gene>
    <name evidence="1" type="ORF">Bequi_03900</name>
</gene>
<name>A0ABT0QXY4_9MICO</name>
<sequence>MPRSRESAVDADPGAILSFATGKPSAESPNPTGRWGALVVLARPRERKAVVVGVLCGVWNAPPTWEDVREQPLLRHATWPRNANSRVVFGWDAIDLRPEEIPQLTLLGSRELTEEETKETWWYLRTESTSGTTWAPLNYVCGDVEREWRWEHDREALLAEREREQAVRDAAGKAARQRFEQRLKGLTLQTLLTEDPFARWAESPPFPDAAFRKAATDAVHETCAQIIVLGPKPRRPAVRSALKDLVARLTVLDAEAGEVIETEEREDILVVMEEIAYASGQRVLVEEFGDWIEAW</sequence>
<evidence type="ECO:0000313" key="1">
    <source>
        <dbReference type="EMBL" id="MCL6422535.1"/>
    </source>
</evidence>
<dbReference type="RefSeq" id="WP_249736631.1">
    <property type="nucleotide sequence ID" value="NZ_JAKNCJ010000001.1"/>
</dbReference>
<reference evidence="1" key="1">
    <citation type="submission" date="2022-02" db="EMBL/GenBank/DDBJ databases">
        <authorList>
            <person name="Lee M."/>
            <person name="Kim S.-J."/>
            <person name="Jung M.-Y."/>
        </authorList>
    </citation>
    <scope>NUCLEOTIDE SEQUENCE</scope>
    <source>
        <strain evidence="1">JHP9</strain>
    </source>
</reference>
<accession>A0ABT0QXY4</accession>
<proteinExistence type="predicted"/>
<keyword evidence="2" id="KW-1185">Reference proteome</keyword>
<dbReference type="EMBL" id="JAKNCJ010000001">
    <property type="protein sequence ID" value="MCL6422535.1"/>
    <property type="molecule type" value="Genomic_DNA"/>
</dbReference>
<dbReference type="Proteomes" id="UP001203761">
    <property type="component" value="Unassembled WGS sequence"/>
</dbReference>
<organism evidence="1 2">
    <name type="scientific">Brachybacterium equifaecis</name>
    <dbReference type="NCBI Taxonomy" id="2910770"/>
    <lineage>
        <taxon>Bacteria</taxon>
        <taxon>Bacillati</taxon>
        <taxon>Actinomycetota</taxon>
        <taxon>Actinomycetes</taxon>
        <taxon>Micrococcales</taxon>
        <taxon>Dermabacteraceae</taxon>
        <taxon>Brachybacterium</taxon>
    </lineage>
</organism>